<dbReference type="PROSITE" id="PS51257">
    <property type="entry name" value="PROKAR_LIPOPROTEIN"/>
    <property type="match status" value="1"/>
</dbReference>
<dbReference type="Proteomes" id="UP001595420">
    <property type="component" value="Unassembled WGS sequence"/>
</dbReference>
<keyword evidence="3" id="KW-1185">Reference proteome</keyword>
<protein>
    <recommendedName>
        <fullName evidence="4">Lipoprotein</fullName>
    </recommendedName>
</protein>
<accession>A0ABV7BX39</accession>
<dbReference type="RefSeq" id="WP_216837742.1">
    <property type="nucleotide sequence ID" value="NZ_JAFNJS010000005.1"/>
</dbReference>
<evidence type="ECO:0000313" key="2">
    <source>
        <dbReference type="EMBL" id="MFC3001654.1"/>
    </source>
</evidence>
<reference evidence="3" key="1">
    <citation type="journal article" date="2019" name="Int. J. Syst. Evol. Microbiol.">
        <title>The Global Catalogue of Microorganisms (GCM) 10K type strain sequencing project: providing services to taxonomists for standard genome sequencing and annotation.</title>
        <authorList>
            <consortium name="The Broad Institute Genomics Platform"/>
            <consortium name="The Broad Institute Genome Sequencing Center for Infectious Disease"/>
            <person name="Wu L."/>
            <person name="Ma J."/>
        </authorList>
    </citation>
    <scope>NUCLEOTIDE SEQUENCE [LARGE SCALE GENOMIC DNA]</scope>
    <source>
        <strain evidence="3">CGMCC 1.16855</strain>
    </source>
</reference>
<dbReference type="EMBL" id="JBHRSB010000005">
    <property type="protein sequence ID" value="MFC3001654.1"/>
    <property type="molecule type" value="Genomic_DNA"/>
</dbReference>
<feature type="signal peptide" evidence="1">
    <location>
        <begin position="1"/>
        <end position="19"/>
    </location>
</feature>
<feature type="chain" id="PRO_5045887705" description="Lipoprotein" evidence="1">
    <location>
        <begin position="20"/>
        <end position="199"/>
    </location>
</feature>
<sequence length="199" mass="20808">MRRAALPVLAALVALAACAEGPGRDGAATGRAGSRPSLEQMAARLPAEVASFSRGETTWHERDRPGFGLAVDYAGPARSAVSTVSIYDRGEAMVPQEVASAAIQREFNAAVQDALALADQRTSQRITEGVRSEIAVPGQAALQCVDLRSTYGRAQVQTLLCVGGAAGRYLKVQVTSPVRQVRPVDPLPFVVGIAQAARG</sequence>
<name>A0ABV7BX39_9PROT</name>
<proteinExistence type="predicted"/>
<evidence type="ECO:0008006" key="4">
    <source>
        <dbReference type="Google" id="ProtNLM"/>
    </source>
</evidence>
<evidence type="ECO:0000256" key="1">
    <source>
        <dbReference type="SAM" id="SignalP"/>
    </source>
</evidence>
<keyword evidence="1" id="KW-0732">Signal</keyword>
<gene>
    <name evidence="2" type="ORF">ACFOD3_17240</name>
</gene>
<evidence type="ECO:0000313" key="3">
    <source>
        <dbReference type="Proteomes" id="UP001595420"/>
    </source>
</evidence>
<organism evidence="2 3">
    <name type="scientific">Falsiroseomonas tokyonensis</name>
    <dbReference type="NCBI Taxonomy" id="430521"/>
    <lineage>
        <taxon>Bacteria</taxon>
        <taxon>Pseudomonadati</taxon>
        <taxon>Pseudomonadota</taxon>
        <taxon>Alphaproteobacteria</taxon>
        <taxon>Acetobacterales</taxon>
        <taxon>Roseomonadaceae</taxon>
        <taxon>Falsiroseomonas</taxon>
    </lineage>
</organism>
<comment type="caution">
    <text evidence="2">The sequence shown here is derived from an EMBL/GenBank/DDBJ whole genome shotgun (WGS) entry which is preliminary data.</text>
</comment>